<gene>
    <name evidence="1" type="ORF">RRG08_040422</name>
</gene>
<evidence type="ECO:0000313" key="1">
    <source>
        <dbReference type="EMBL" id="KAK3766899.1"/>
    </source>
</evidence>
<comment type="caution">
    <text evidence="1">The sequence shown here is derived from an EMBL/GenBank/DDBJ whole genome shotgun (WGS) entry which is preliminary data.</text>
</comment>
<reference evidence="1" key="1">
    <citation type="journal article" date="2023" name="G3 (Bethesda)">
        <title>A reference genome for the long-term kleptoplast-retaining sea slug Elysia crispata morphotype clarki.</title>
        <authorList>
            <person name="Eastman K.E."/>
            <person name="Pendleton A.L."/>
            <person name="Shaikh M.A."/>
            <person name="Suttiyut T."/>
            <person name="Ogas R."/>
            <person name="Tomko P."/>
            <person name="Gavelis G."/>
            <person name="Widhalm J.R."/>
            <person name="Wisecaver J.H."/>
        </authorList>
    </citation>
    <scope>NUCLEOTIDE SEQUENCE</scope>
    <source>
        <strain evidence="1">ECLA1</strain>
    </source>
</reference>
<evidence type="ECO:0000313" key="2">
    <source>
        <dbReference type="Proteomes" id="UP001283361"/>
    </source>
</evidence>
<dbReference type="Proteomes" id="UP001283361">
    <property type="component" value="Unassembled WGS sequence"/>
</dbReference>
<accession>A0AAE0ZCJ1</accession>
<name>A0AAE0ZCJ1_9GAST</name>
<dbReference type="AlphaFoldDB" id="A0AAE0ZCJ1"/>
<sequence length="75" mass="9281">MQRKLDIFIPHEYVTVMKISIQMPFPYEVVELDWDADWQETPTRLNADPKIWIPMFEQRLRITRRKYEDLQEVEL</sequence>
<protein>
    <submittedName>
        <fullName evidence="1">Uncharacterized protein</fullName>
    </submittedName>
</protein>
<keyword evidence="2" id="KW-1185">Reference proteome</keyword>
<proteinExistence type="predicted"/>
<dbReference type="EMBL" id="JAWDGP010004190">
    <property type="protein sequence ID" value="KAK3766899.1"/>
    <property type="molecule type" value="Genomic_DNA"/>
</dbReference>
<organism evidence="1 2">
    <name type="scientific">Elysia crispata</name>
    <name type="common">lettuce slug</name>
    <dbReference type="NCBI Taxonomy" id="231223"/>
    <lineage>
        <taxon>Eukaryota</taxon>
        <taxon>Metazoa</taxon>
        <taxon>Spiralia</taxon>
        <taxon>Lophotrochozoa</taxon>
        <taxon>Mollusca</taxon>
        <taxon>Gastropoda</taxon>
        <taxon>Heterobranchia</taxon>
        <taxon>Euthyneura</taxon>
        <taxon>Panpulmonata</taxon>
        <taxon>Sacoglossa</taxon>
        <taxon>Placobranchoidea</taxon>
        <taxon>Plakobranchidae</taxon>
        <taxon>Elysia</taxon>
    </lineage>
</organism>